<evidence type="ECO:0000256" key="4">
    <source>
        <dbReference type="SAM" id="SignalP"/>
    </source>
</evidence>
<dbReference type="InterPro" id="IPR008922">
    <property type="entry name" value="Di-copper_centre_dom_sf"/>
</dbReference>
<reference evidence="7" key="1">
    <citation type="submission" date="2022-11" db="UniProtKB">
        <authorList>
            <consortium name="WormBaseParasite"/>
        </authorList>
    </citation>
    <scope>IDENTIFICATION</scope>
</reference>
<feature type="region of interest" description="Disordered" evidence="3">
    <location>
        <begin position="484"/>
        <end position="504"/>
    </location>
</feature>
<keyword evidence="2" id="KW-0186">Copper</keyword>
<evidence type="ECO:0000256" key="2">
    <source>
        <dbReference type="ARBA" id="ARBA00023008"/>
    </source>
</evidence>
<dbReference type="GO" id="GO:0046872">
    <property type="term" value="F:metal ion binding"/>
    <property type="evidence" value="ECO:0007669"/>
    <property type="project" value="UniProtKB-KW"/>
</dbReference>
<feature type="domain" description="Tyrosinase copper-binding" evidence="5">
    <location>
        <begin position="197"/>
        <end position="214"/>
    </location>
</feature>
<feature type="signal peptide" evidence="4">
    <location>
        <begin position="1"/>
        <end position="17"/>
    </location>
</feature>
<accession>A0A915K1H9</accession>
<evidence type="ECO:0000313" key="6">
    <source>
        <dbReference type="Proteomes" id="UP000887565"/>
    </source>
</evidence>
<dbReference type="PANTHER" id="PTHR11474:SF126">
    <property type="entry name" value="TYROSINASE-LIKE PROTEIN TYR-1-RELATED"/>
    <property type="match status" value="1"/>
</dbReference>
<dbReference type="Proteomes" id="UP000887565">
    <property type="component" value="Unplaced"/>
</dbReference>
<dbReference type="PROSITE" id="PS00497">
    <property type="entry name" value="TYROSINASE_1"/>
    <property type="match status" value="1"/>
</dbReference>
<dbReference type="AlphaFoldDB" id="A0A915K1H9"/>
<dbReference type="GO" id="GO:0016491">
    <property type="term" value="F:oxidoreductase activity"/>
    <property type="evidence" value="ECO:0007669"/>
    <property type="project" value="InterPro"/>
</dbReference>
<dbReference type="WBParaSite" id="nRc.2.0.1.t31688-RA">
    <property type="protein sequence ID" value="nRc.2.0.1.t31688-RA"/>
    <property type="gene ID" value="nRc.2.0.1.g31688"/>
</dbReference>
<keyword evidence="1" id="KW-0479">Metal-binding</keyword>
<dbReference type="SUPFAM" id="SSF48056">
    <property type="entry name" value="Di-copper centre-containing domain"/>
    <property type="match status" value="1"/>
</dbReference>
<proteinExistence type="predicted"/>
<evidence type="ECO:0000313" key="7">
    <source>
        <dbReference type="WBParaSite" id="nRc.2.0.1.t31688-RA"/>
    </source>
</evidence>
<feature type="chain" id="PRO_5037770357" evidence="4">
    <location>
        <begin position="18"/>
        <end position="680"/>
    </location>
</feature>
<evidence type="ECO:0000256" key="3">
    <source>
        <dbReference type="SAM" id="MobiDB-lite"/>
    </source>
</evidence>
<dbReference type="Pfam" id="PF00264">
    <property type="entry name" value="Tyrosinase"/>
    <property type="match status" value="1"/>
</dbReference>
<feature type="compositionally biased region" description="Polar residues" evidence="3">
    <location>
        <begin position="484"/>
        <end position="498"/>
    </location>
</feature>
<evidence type="ECO:0000256" key="1">
    <source>
        <dbReference type="ARBA" id="ARBA00022723"/>
    </source>
</evidence>
<sequence length="680" mass="77815">MMIFIFFIALSFRFAFMIGTNDQYNKKSSTCLSKQLSSENSFPLKKIEKFCSKCDEWERQFVEGGPGSSKTPVLPLEAQKWVKPLWICRNLDCVCQFRESACSDILKKNRSGEIADYNENHINHSYRKKRSPSLSMINTPLIFKKVKRKEIRSLTDEERRKLFDALNELKNTKIDRGLSRFDTLITYHIPERAVTAHFCPSFFPFHREFLKVTEFALREIDPDISIPYWDLTMDSMLPDPRDSILWTKEFMGTGEGQVIDGPFANWKPWPDPAAPKHLQVGHLTRNVGKESMGEIVKPVQIKRIMNMKTFEELTFCHSNRIWEQWRHLRQTREKRESDYADGSCMQHCSSNMYEPLMPFPTTEHEALSNWYTDNLYEYEPSPTCNANKLDCGSKYLFCDQRRYVCLPKVKIGGNCTGFERYQMTDICYKSVCSLDGVCVEKMIEKKKATKSFVFPKTIKNITQTADIESKTTVQVSDTTLKSSNSMLTTERNADNTSRSTEKLSSPTATAAISTAAASTAIVTTTSTAKSKEKSSIFSLEVFTLDSPDQQKLAAFDDVSVFLKIFMERFIMVFKGWKINDRKNDQLGRFFVEFTNPATMGLLPADISLTALQKRDKTSLCTGFCRIGPQSESYGLCSNMSAKREEDVGIKIDYHDIEKGVFSTTSDSFAFLCKFIAAVDC</sequence>
<dbReference type="Gene3D" id="1.10.1280.10">
    <property type="entry name" value="Di-copper center containing domain from catechol oxidase"/>
    <property type="match status" value="1"/>
</dbReference>
<dbReference type="PANTHER" id="PTHR11474">
    <property type="entry name" value="TYROSINASE FAMILY MEMBER"/>
    <property type="match status" value="1"/>
</dbReference>
<name>A0A915K1H9_ROMCU</name>
<evidence type="ECO:0000259" key="5">
    <source>
        <dbReference type="PROSITE" id="PS00497"/>
    </source>
</evidence>
<organism evidence="6 7">
    <name type="scientific">Romanomermis culicivorax</name>
    <name type="common">Nematode worm</name>
    <dbReference type="NCBI Taxonomy" id="13658"/>
    <lineage>
        <taxon>Eukaryota</taxon>
        <taxon>Metazoa</taxon>
        <taxon>Ecdysozoa</taxon>
        <taxon>Nematoda</taxon>
        <taxon>Enoplea</taxon>
        <taxon>Dorylaimia</taxon>
        <taxon>Mermithida</taxon>
        <taxon>Mermithoidea</taxon>
        <taxon>Mermithidae</taxon>
        <taxon>Romanomermis</taxon>
    </lineage>
</organism>
<dbReference type="InterPro" id="IPR050316">
    <property type="entry name" value="Tyrosinase/Hemocyanin"/>
</dbReference>
<protein>
    <submittedName>
        <fullName evidence="7">Tyrosinase copper-binding domain-containing protein</fullName>
    </submittedName>
</protein>
<dbReference type="InterPro" id="IPR002227">
    <property type="entry name" value="Tyrosinase_Cu-bd"/>
</dbReference>
<keyword evidence="6" id="KW-1185">Reference proteome</keyword>
<keyword evidence="4" id="KW-0732">Signal</keyword>